<comment type="similarity">
    <text evidence="1">Belongs to the helicase family.</text>
</comment>
<reference evidence="4" key="2">
    <citation type="submission" date="2022-01" db="EMBL/GenBank/DDBJ databases">
        <authorList>
            <person name="Yamashiro T."/>
            <person name="Shiraishi A."/>
            <person name="Satake H."/>
            <person name="Nakayama K."/>
        </authorList>
    </citation>
    <scope>NUCLEOTIDE SEQUENCE</scope>
</reference>
<dbReference type="Pfam" id="PF14214">
    <property type="entry name" value="Helitron_like_N"/>
    <property type="match status" value="1"/>
</dbReference>
<dbReference type="EC" id="5.6.2.3" evidence="1"/>
<evidence type="ECO:0000256" key="1">
    <source>
        <dbReference type="RuleBase" id="RU363044"/>
    </source>
</evidence>
<comment type="catalytic activity">
    <reaction evidence="1">
        <text>ATP + H2O = ADP + phosphate + H(+)</text>
        <dbReference type="Rhea" id="RHEA:13065"/>
        <dbReference type="ChEBI" id="CHEBI:15377"/>
        <dbReference type="ChEBI" id="CHEBI:15378"/>
        <dbReference type="ChEBI" id="CHEBI:30616"/>
        <dbReference type="ChEBI" id="CHEBI:43474"/>
        <dbReference type="ChEBI" id="CHEBI:456216"/>
        <dbReference type="EC" id="5.6.2.3"/>
    </reaction>
</comment>
<sequence length="382" mass="43481">MDFVRTHHNDIRSDHLSGLYDTIGKGDCYGISVGSNIILPTSFTGEPCYMYSHYLIALAICRSLGNPQFFITFTCNSVRREGLKSREISKRGRDLCQLLYTVEFQKHRMLHFHTLLWVDPKDKIENAEQIDRYISSELPDPDEDLIGNKIVLDMMMHGPCGTPNLIAPWCRSPVNVQTINHQILPTYHGACEALGLLGNDGEWDIALEETKVTLSSSELRSLLVQILIYCEVVDPSKLWAKNWRSMGDDIQAKVPETTGSRTIRLMTKLPRYILYEVLAIFIGFGKSGKDFGLLDTPSHLLNDLKNKILMEEKNYKRNMLLEEMIRLVPKLNTGQRRIYDMIIHASANNQQELIFVYGHGGTGKYFFGKPLPAHSGLKGRLF</sequence>
<gene>
    <name evidence="4" type="ORF">Tco_1068866</name>
</gene>
<accession>A0ABQ5HIC4</accession>
<name>A0ABQ5HIC4_9ASTR</name>
<keyword evidence="1" id="KW-0378">Hydrolase</keyword>
<organism evidence="4 5">
    <name type="scientific">Tanacetum coccineum</name>
    <dbReference type="NCBI Taxonomy" id="301880"/>
    <lineage>
        <taxon>Eukaryota</taxon>
        <taxon>Viridiplantae</taxon>
        <taxon>Streptophyta</taxon>
        <taxon>Embryophyta</taxon>
        <taxon>Tracheophyta</taxon>
        <taxon>Spermatophyta</taxon>
        <taxon>Magnoliopsida</taxon>
        <taxon>eudicotyledons</taxon>
        <taxon>Gunneridae</taxon>
        <taxon>Pentapetalae</taxon>
        <taxon>asterids</taxon>
        <taxon>campanulids</taxon>
        <taxon>Asterales</taxon>
        <taxon>Asteraceae</taxon>
        <taxon>Asteroideae</taxon>
        <taxon>Anthemideae</taxon>
        <taxon>Anthemidinae</taxon>
        <taxon>Tanacetum</taxon>
    </lineage>
</organism>
<comment type="caution">
    <text evidence="4">The sequence shown here is derived from an EMBL/GenBank/DDBJ whole genome shotgun (WGS) entry which is preliminary data.</text>
</comment>
<dbReference type="EMBL" id="BQNB010019611">
    <property type="protein sequence ID" value="GJT87149.1"/>
    <property type="molecule type" value="Genomic_DNA"/>
</dbReference>
<feature type="domain" description="DNA helicase Pif1-like DEAD-box helicase" evidence="2">
    <location>
        <begin position="330"/>
        <end position="369"/>
    </location>
</feature>
<keyword evidence="1" id="KW-0227">DNA damage</keyword>
<protein>
    <recommendedName>
        <fullName evidence="1">ATP-dependent DNA helicase</fullName>
        <ecNumber evidence="1">5.6.2.3</ecNumber>
    </recommendedName>
</protein>
<keyword evidence="1" id="KW-0234">DNA repair</keyword>
<dbReference type="PANTHER" id="PTHR10492">
    <property type="match status" value="1"/>
</dbReference>
<evidence type="ECO:0000259" key="3">
    <source>
        <dbReference type="Pfam" id="PF14214"/>
    </source>
</evidence>
<evidence type="ECO:0000259" key="2">
    <source>
        <dbReference type="Pfam" id="PF05970"/>
    </source>
</evidence>
<dbReference type="InterPro" id="IPR010285">
    <property type="entry name" value="DNA_helicase_pif1-like_DEAD"/>
</dbReference>
<keyword evidence="1" id="KW-0547">Nucleotide-binding</keyword>
<evidence type="ECO:0000313" key="5">
    <source>
        <dbReference type="Proteomes" id="UP001151760"/>
    </source>
</evidence>
<dbReference type="GO" id="GO:0004386">
    <property type="term" value="F:helicase activity"/>
    <property type="evidence" value="ECO:0007669"/>
    <property type="project" value="UniProtKB-KW"/>
</dbReference>
<dbReference type="Proteomes" id="UP001151760">
    <property type="component" value="Unassembled WGS sequence"/>
</dbReference>
<keyword evidence="1" id="KW-0067">ATP-binding</keyword>
<dbReference type="Pfam" id="PF05970">
    <property type="entry name" value="PIF1"/>
    <property type="match status" value="1"/>
</dbReference>
<keyword evidence="1" id="KW-0233">DNA recombination</keyword>
<comment type="cofactor">
    <cofactor evidence="1">
        <name>Mg(2+)</name>
        <dbReference type="ChEBI" id="CHEBI:18420"/>
    </cofactor>
</comment>
<feature type="domain" description="Helitron helicase-like" evidence="3">
    <location>
        <begin position="2"/>
        <end position="81"/>
    </location>
</feature>
<proteinExistence type="inferred from homology"/>
<reference evidence="4" key="1">
    <citation type="journal article" date="2022" name="Int. J. Mol. Sci.">
        <title>Draft Genome of Tanacetum Coccineum: Genomic Comparison of Closely Related Tanacetum-Family Plants.</title>
        <authorList>
            <person name="Yamashiro T."/>
            <person name="Shiraishi A."/>
            <person name="Nakayama K."/>
            <person name="Satake H."/>
        </authorList>
    </citation>
    <scope>NUCLEOTIDE SEQUENCE</scope>
</reference>
<evidence type="ECO:0000313" key="4">
    <source>
        <dbReference type="EMBL" id="GJT87149.1"/>
    </source>
</evidence>
<keyword evidence="1 4" id="KW-0347">Helicase</keyword>
<dbReference type="PANTHER" id="PTHR10492:SF96">
    <property type="entry name" value="ATP-DEPENDENT DNA HELICASE"/>
    <property type="match status" value="1"/>
</dbReference>
<keyword evidence="5" id="KW-1185">Reference proteome</keyword>
<dbReference type="InterPro" id="IPR025476">
    <property type="entry name" value="Helitron_helicase-like"/>
</dbReference>